<feature type="domain" description="HAMP" evidence="8">
    <location>
        <begin position="212"/>
        <end position="264"/>
    </location>
</feature>
<dbReference type="SMART" id="SM00283">
    <property type="entry name" value="MA"/>
    <property type="match status" value="1"/>
</dbReference>
<proteinExistence type="inferred from homology"/>
<feature type="domain" description="PAS" evidence="7">
    <location>
        <begin position="21"/>
        <end position="76"/>
    </location>
</feature>
<dbReference type="GO" id="GO:0007165">
    <property type="term" value="P:signal transduction"/>
    <property type="evidence" value="ECO:0007669"/>
    <property type="project" value="UniProtKB-KW"/>
</dbReference>
<dbReference type="Gene3D" id="1.10.287.950">
    <property type="entry name" value="Methyl-accepting chemotaxis protein"/>
    <property type="match status" value="1"/>
</dbReference>
<dbReference type="NCBIfam" id="TIGR00229">
    <property type="entry name" value="sensory_box"/>
    <property type="match status" value="1"/>
</dbReference>
<dbReference type="InterPro" id="IPR004089">
    <property type="entry name" value="MCPsignal_dom"/>
</dbReference>
<evidence type="ECO:0000313" key="10">
    <source>
        <dbReference type="Proteomes" id="UP000613266"/>
    </source>
</evidence>
<dbReference type="InterPro" id="IPR013655">
    <property type="entry name" value="PAS_fold_3"/>
</dbReference>
<keyword evidence="10" id="KW-1185">Reference proteome</keyword>
<feature type="domain" description="Methyl-accepting transducer" evidence="6">
    <location>
        <begin position="269"/>
        <end position="498"/>
    </location>
</feature>
<dbReference type="RefSeq" id="WP_198113575.1">
    <property type="nucleotide sequence ID" value="NZ_JAEDAK010000027.1"/>
</dbReference>
<dbReference type="EMBL" id="JAEDAK010000027">
    <property type="protein sequence ID" value="MBH9579628.1"/>
    <property type="molecule type" value="Genomic_DNA"/>
</dbReference>
<keyword evidence="1" id="KW-0488">Methylation</keyword>
<organism evidence="9 10">
    <name type="scientific">Inhella proteolytica</name>
    <dbReference type="NCBI Taxonomy" id="2795029"/>
    <lineage>
        <taxon>Bacteria</taxon>
        <taxon>Pseudomonadati</taxon>
        <taxon>Pseudomonadota</taxon>
        <taxon>Betaproteobacteria</taxon>
        <taxon>Burkholderiales</taxon>
        <taxon>Sphaerotilaceae</taxon>
        <taxon>Inhella</taxon>
    </lineage>
</organism>
<dbReference type="Proteomes" id="UP000613266">
    <property type="component" value="Unassembled WGS sequence"/>
</dbReference>
<protein>
    <submittedName>
        <fullName evidence="9">PAS domain-containing protein</fullName>
    </submittedName>
</protein>
<dbReference type="InterPro" id="IPR003660">
    <property type="entry name" value="HAMP_dom"/>
</dbReference>
<reference evidence="9" key="1">
    <citation type="submission" date="2020-12" db="EMBL/GenBank/DDBJ databases">
        <title>The genome sequence of Inhella sp. 1Y17.</title>
        <authorList>
            <person name="Liu Y."/>
        </authorList>
    </citation>
    <scope>NUCLEOTIDE SEQUENCE</scope>
    <source>
        <strain evidence="9">1Y17</strain>
    </source>
</reference>
<feature type="coiled-coil region" evidence="4">
    <location>
        <begin position="399"/>
        <end position="472"/>
    </location>
</feature>
<name>A0A931J8B4_9BURK</name>
<dbReference type="Pfam" id="PF00015">
    <property type="entry name" value="MCPsignal"/>
    <property type="match status" value="1"/>
</dbReference>
<dbReference type="PANTHER" id="PTHR43531">
    <property type="entry name" value="PROTEIN ICFG"/>
    <property type="match status" value="1"/>
</dbReference>
<evidence type="ECO:0000256" key="4">
    <source>
        <dbReference type="SAM" id="Coils"/>
    </source>
</evidence>
<accession>A0A931J8B4</accession>
<dbReference type="SUPFAM" id="SSF55785">
    <property type="entry name" value="PYP-like sensor domain (PAS domain)"/>
    <property type="match status" value="1"/>
</dbReference>
<dbReference type="Pfam" id="PF08447">
    <property type="entry name" value="PAS_3"/>
    <property type="match status" value="1"/>
</dbReference>
<keyword evidence="5" id="KW-1133">Transmembrane helix</keyword>
<keyword evidence="5" id="KW-0472">Membrane</keyword>
<keyword evidence="4" id="KW-0175">Coiled coil</keyword>
<dbReference type="CDD" id="cd00130">
    <property type="entry name" value="PAS"/>
    <property type="match status" value="1"/>
</dbReference>
<evidence type="ECO:0000259" key="6">
    <source>
        <dbReference type="PROSITE" id="PS50111"/>
    </source>
</evidence>
<evidence type="ECO:0000313" key="9">
    <source>
        <dbReference type="EMBL" id="MBH9579628.1"/>
    </source>
</evidence>
<comment type="caution">
    <text evidence="9">The sequence shown here is derived from an EMBL/GenBank/DDBJ whole genome shotgun (WGS) entry which is preliminary data.</text>
</comment>
<dbReference type="Gene3D" id="3.30.450.20">
    <property type="entry name" value="PAS domain"/>
    <property type="match status" value="1"/>
</dbReference>
<evidence type="ECO:0000259" key="8">
    <source>
        <dbReference type="PROSITE" id="PS50885"/>
    </source>
</evidence>
<keyword evidence="5" id="KW-0812">Transmembrane</keyword>
<dbReference type="InterPro" id="IPR000014">
    <property type="entry name" value="PAS"/>
</dbReference>
<keyword evidence="3" id="KW-0807">Transducer</keyword>
<dbReference type="GO" id="GO:0004888">
    <property type="term" value="F:transmembrane signaling receptor activity"/>
    <property type="evidence" value="ECO:0007669"/>
    <property type="project" value="TreeGrafter"/>
</dbReference>
<evidence type="ECO:0000256" key="2">
    <source>
        <dbReference type="ARBA" id="ARBA00029447"/>
    </source>
</evidence>
<sequence>MRNNQPITGREYPFPVGKTLVSVTDLKGRITFCNKAFIDVSGFSAEELLGQPHNLVRHPDMPEEAFRDLWATIEQGLPWSGPVKNRRKNGDHYWVLANATPMKDGDRITGFLSVRVPCPRTVVQQAEKAYARMRDEKARGQRRLVLEQGQFRRIDRVGRVLQALSPGPRAWMYLLVLVPMLAALAAGWWLPAAWGVASAALLGGLALAGFHTVLQAPFLRLLDDARHLGSGDLTHEVQVDAQGLAGQLQQALNQVAVNLRTVVLDARTDIDALQAQVQEIGAGNSDLARRTEQQAVSLQQTAASMEQITGTVGNTAAAALRGTELASETARVAQDSQLSVQEVAQSMAAIQGSTRRIGEMVHVVEGVAFQTNILALNASVEAARAGELGKGFAVVAEEVRALAARAAEAAREIRRLIAESTECVATGDSHTGIARSRVDGALEAVASVHQALEEIRQAAQEQQQGVVQVNEAMARLDGTTKQNAVMVEELNSAVQDMLRQIALVSTATRLFRLQRGEKTVSELDAVALRKLHRTSTADADVTTA</sequence>
<dbReference type="PROSITE" id="PS50111">
    <property type="entry name" value="CHEMOTAXIS_TRANSDUC_2"/>
    <property type="match status" value="1"/>
</dbReference>
<dbReference type="PROSITE" id="PS50112">
    <property type="entry name" value="PAS"/>
    <property type="match status" value="1"/>
</dbReference>
<evidence type="ECO:0000259" key="7">
    <source>
        <dbReference type="PROSITE" id="PS50112"/>
    </source>
</evidence>
<dbReference type="InterPro" id="IPR051310">
    <property type="entry name" value="MCP_chemotaxis"/>
</dbReference>
<feature type="transmembrane region" description="Helical" evidence="5">
    <location>
        <begin position="170"/>
        <end position="190"/>
    </location>
</feature>
<dbReference type="GO" id="GO:0006935">
    <property type="term" value="P:chemotaxis"/>
    <property type="evidence" value="ECO:0007669"/>
    <property type="project" value="TreeGrafter"/>
</dbReference>
<dbReference type="AlphaFoldDB" id="A0A931J8B4"/>
<dbReference type="PANTHER" id="PTHR43531:SF14">
    <property type="entry name" value="METHYL-ACCEPTING CHEMOTAXIS PROTEIN I-RELATED"/>
    <property type="match status" value="1"/>
</dbReference>
<evidence type="ECO:0000256" key="5">
    <source>
        <dbReference type="SAM" id="Phobius"/>
    </source>
</evidence>
<feature type="transmembrane region" description="Helical" evidence="5">
    <location>
        <begin position="196"/>
        <end position="219"/>
    </location>
</feature>
<comment type="similarity">
    <text evidence="2">Belongs to the methyl-accepting chemotaxis (MCP) protein family.</text>
</comment>
<dbReference type="GO" id="GO:0005886">
    <property type="term" value="C:plasma membrane"/>
    <property type="evidence" value="ECO:0007669"/>
    <property type="project" value="TreeGrafter"/>
</dbReference>
<dbReference type="SUPFAM" id="SSF58104">
    <property type="entry name" value="Methyl-accepting chemotaxis protein (MCP) signaling domain"/>
    <property type="match status" value="1"/>
</dbReference>
<evidence type="ECO:0000256" key="1">
    <source>
        <dbReference type="ARBA" id="ARBA00022481"/>
    </source>
</evidence>
<gene>
    <name evidence="9" type="ORF">I7X39_22260</name>
</gene>
<dbReference type="InterPro" id="IPR035965">
    <property type="entry name" value="PAS-like_dom_sf"/>
</dbReference>
<evidence type="ECO:0000256" key="3">
    <source>
        <dbReference type="PROSITE-ProRule" id="PRU00284"/>
    </source>
</evidence>
<dbReference type="PROSITE" id="PS50885">
    <property type="entry name" value="HAMP"/>
    <property type="match status" value="1"/>
</dbReference>